<dbReference type="STRING" id="1393034.HMPREF3192_00951"/>
<organism evidence="2 3">
    <name type="scientific">Atopobium deltae</name>
    <dbReference type="NCBI Taxonomy" id="1393034"/>
    <lineage>
        <taxon>Bacteria</taxon>
        <taxon>Bacillati</taxon>
        <taxon>Actinomycetota</taxon>
        <taxon>Coriobacteriia</taxon>
        <taxon>Coriobacteriales</taxon>
        <taxon>Atopobiaceae</taxon>
        <taxon>Atopobium</taxon>
    </lineage>
</organism>
<gene>
    <name evidence="2" type="ORF">HMPREF3192_00951</name>
</gene>
<evidence type="ECO:0000256" key="1">
    <source>
        <dbReference type="SAM" id="Phobius"/>
    </source>
</evidence>
<dbReference type="RefSeq" id="WP_231723358.1">
    <property type="nucleotide sequence ID" value="NZ_KQ959500.1"/>
</dbReference>
<feature type="transmembrane region" description="Helical" evidence="1">
    <location>
        <begin position="34"/>
        <end position="53"/>
    </location>
</feature>
<keyword evidence="1" id="KW-1133">Transmembrane helix</keyword>
<accession>A0A133XTH6</accession>
<dbReference type="PATRIC" id="fig|1393034.3.peg.913"/>
<keyword evidence="3" id="KW-1185">Reference proteome</keyword>
<comment type="caution">
    <text evidence="2">The sequence shown here is derived from an EMBL/GenBank/DDBJ whole genome shotgun (WGS) entry which is preliminary data.</text>
</comment>
<sequence>MMNVNALYFDLLTKAAAENPGVNLGDLMKKMSSGIGFLGGVLLVFGLINLGLSLKDGAQGGGGQLAGAISMIVGGGIVIAASVYFAGMDTSWAN</sequence>
<reference evidence="3" key="1">
    <citation type="submission" date="2016-01" db="EMBL/GenBank/DDBJ databases">
        <authorList>
            <person name="Mitreva M."/>
            <person name="Pepin K.H."/>
            <person name="Mihindukulasuriya K.A."/>
            <person name="Fulton R."/>
            <person name="Fronick C."/>
            <person name="O'Laughlin M."/>
            <person name="Miner T."/>
            <person name="Herter B."/>
            <person name="Rosa B.A."/>
            <person name="Cordes M."/>
            <person name="Tomlinson C."/>
            <person name="Wollam A."/>
            <person name="Palsikar V.B."/>
            <person name="Mardis E.R."/>
            <person name="Wilson R.K."/>
        </authorList>
    </citation>
    <scope>NUCLEOTIDE SEQUENCE [LARGE SCALE GENOMIC DNA]</scope>
    <source>
        <strain evidence="3">DNF00019</strain>
    </source>
</reference>
<dbReference type="EMBL" id="LSCR01000020">
    <property type="protein sequence ID" value="KXB34236.1"/>
    <property type="molecule type" value="Genomic_DNA"/>
</dbReference>
<evidence type="ECO:0000313" key="2">
    <source>
        <dbReference type="EMBL" id="KXB34236.1"/>
    </source>
</evidence>
<name>A0A133XTH6_9ACTN</name>
<feature type="transmembrane region" description="Helical" evidence="1">
    <location>
        <begin position="65"/>
        <end position="86"/>
    </location>
</feature>
<evidence type="ECO:0000313" key="3">
    <source>
        <dbReference type="Proteomes" id="UP000070675"/>
    </source>
</evidence>
<keyword evidence="1" id="KW-0812">Transmembrane</keyword>
<dbReference type="AlphaFoldDB" id="A0A133XTH6"/>
<keyword evidence="1" id="KW-0472">Membrane</keyword>
<protein>
    <submittedName>
        <fullName evidence="2">Uncharacterized protein</fullName>
    </submittedName>
</protein>
<proteinExistence type="predicted"/>
<dbReference type="Proteomes" id="UP000070675">
    <property type="component" value="Unassembled WGS sequence"/>
</dbReference>